<dbReference type="InterPro" id="IPR014757">
    <property type="entry name" value="Tscrpt_reg_IclR_C"/>
</dbReference>
<dbReference type="InterPro" id="IPR036388">
    <property type="entry name" value="WH-like_DNA-bd_sf"/>
</dbReference>
<evidence type="ECO:0000256" key="3">
    <source>
        <dbReference type="ARBA" id="ARBA00023163"/>
    </source>
</evidence>
<proteinExistence type="predicted"/>
<dbReference type="InterPro" id="IPR005471">
    <property type="entry name" value="Tscrpt_reg_IclR_N"/>
</dbReference>
<dbReference type="PROSITE" id="PS51078">
    <property type="entry name" value="ICLR_ED"/>
    <property type="match status" value="1"/>
</dbReference>
<dbReference type="PROSITE" id="PS51077">
    <property type="entry name" value="HTH_ICLR"/>
    <property type="match status" value="1"/>
</dbReference>
<evidence type="ECO:0000313" key="6">
    <source>
        <dbReference type="EMBL" id="SHF12222.1"/>
    </source>
</evidence>
<evidence type="ECO:0000256" key="1">
    <source>
        <dbReference type="ARBA" id="ARBA00023015"/>
    </source>
</evidence>
<dbReference type="GO" id="GO:0045892">
    <property type="term" value="P:negative regulation of DNA-templated transcription"/>
    <property type="evidence" value="ECO:0007669"/>
    <property type="project" value="TreeGrafter"/>
</dbReference>
<name>A0A1M4Z397_9GAMM</name>
<dbReference type="EMBL" id="FQVF01000005">
    <property type="protein sequence ID" value="SHF12222.1"/>
    <property type="molecule type" value="Genomic_DNA"/>
</dbReference>
<keyword evidence="3" id="KW-0804">Transcription</keyword>
<dbReference type="AlphaFoldDB" id="A0A1M4Z397"/>
<keyword evidence="7" id="KW-1185">Reference proteome</keyword>
<feature type="domain" description="IclR-ED" evidence="5">
    <location>
        <begin position="93"/>
        <end position="276"/>
    </location>
</feature>
<dbReference type="Proteomes" id="UP000184517">
    <property type="component" value="Unassembled WGS sequence"/>
</dbReference>
<dbReference type="InterPro" id="IPR029016">
    <property type="entry name" value="GAF-like_dom_sf"/>
</dbReference>
<reference evidence="7" key="1">
    <citation type="submission" date="2016-11" db="EMBL/GenBank/DDBJ databases">
        <authorList>
            <person name="Varghese N."/>
            <person name="Submissions S."/>
        </authorList>
    </citation>
    <scope>NUCLEOTIDE SEQUENCE [LARGE SCALE GENOMIC DNA]</scope>
    <source>
        <strain evidence="7">DSM 16579</strain>
    </source>
</reference>
<dbReference type="SMART" id="SM00346">
    <property type="entry name" value="HTH_ICLR"/>
    <property type="match status" value="1"/>
</dbReference>
<dbReference type="NCBIfam" id="NF011671">
    <property type="entry name" value="PRK15090.1"/>
    <property type="match status" value="1"/>
</dbReference>
<dbReference type="GO" id="GO:0003677">
    <property type="term" value="F:DNA binding"/>
    <property type="evidence" value="ECO:0007669"/>
    <property type="project" value="UniProtKB-KW"/>
</dbReference>
<keyword evidence="2" id="KW-0238">DNA-binding</keyword>
<dbReference type="Gene3D" id="1.10.10.10">
    <property type="entry name" value="Winged helix-like DNA-binding domain superfamily/Winged helix DNA-binding domain"/>
    <property type="match status" value="1"/>
</dbReference>
<dbReference type="InterPro" id="IPR036390">
    <property type="entry name" value="WH_DNA-bd_sf"/>
</dbReference>
<dbReference type="Pfam" id="PF09339">
    <property type="entry name" value="HTH_IclR"/>
    <property type="match status" value="1"/>
</dbReference>
<dbReference type="GO" id="GO:0003700">
    <property type="term" value="F:DNA-binding transcription factor activity"/>
    <property type="evidence" value="ECO:0007669"/>
    <property type="project" value="TreeGrafter"/>
</dbReference>
<accession>A0A1M4Z397</accession>
<dbReference type="PANTHER" id="PTHR30136:SF7">
    <property type="entry name" value="HTH-TYPE TRANSCRIPTIONAL REGULATOR KDGR-RELATED"/>
    <property type="match status" value="1"/>
</dbReference>
<evidence type="ECO:0000259" key="4">
    <source>
        <dbReference type="PROSITE" id="PS51077"/>
    </source>
</evidence>
<dbReference type="SUPFAM" id="SSF46785">
    <property type="entry name" value="Winged helix' DNA-binding domain"/>
    <property type="match status" value="1"/>
</dbReference>
<dbReference type="PANTHER" id="PTHR30136">
    <property type="entry name" value="HELIX-TURN-HELIX TRANSCRIPTIONAL REGULATOR, ICLR FAMILY"/>
    <property type="match status" value="1"/>
</dbReference>
<evidence type="ECO:0000313" key="7">
    <source>
        <dbReference type="Proteomes" id="UP000184517"/>
    </source>
</evidence>
<dbReference type="InterPro" id="IPR050707">
    <property type="entry name" value="HTH_MetabolicPath_Reg"/>
</dbReference>
<evidence type="ECO:0000259" key="5">
    <source>
        <dbReference type="PROSITE" id="PS51078"/>
    </source>
</evidence>
<dbReference type="Pfam" id="PF01614">
    <property type="entry name" value="IclR_C"/>
    <property type="match status" value="1"/>
</dbReference>
<evidence type="ECO:0000256" key="2">
    <source>
        <dbReference type="ARBA" id="ARBA00023125"/>
    </source>
</evidence>
<dbReference type="STRING" id="1122206.SAMN02745753_01390"/>
<dbReference type="SUPFAM" id="SSF55781">
    <property type="entry name" value="GAF domain-like"/>
    <property type="match status" value="1"/>
</dbReference>
<keyword evidence="1" id="KW-0805">Transcription regulation</keyword>
<sequence length="278" mass="31580">MQNYSTITKTHFKKNETYMINEENTQQIEPVSSVMKVFAILNALAEHKSLGVTELSQIVMTSKSTVYRFLQTMKMLGFVSQEGDDDRYSLTLKLFEVSARALEHVDLVELTEPYMSRIGELTKEALHLGIRDGDGIIYIYKVDAQYNLRMQSRIGRRNPLYSTAIGKVLLAERPESYIRDVLKDTEFLPSTAKTHRSIDSLLVELKEVKDLGYGVDNEEQEEGLRCIAAPIYDRLGNVIAGLSLSFPTLRYTPEKFEKYVSLLQEAAAKVSEKLGYAK</sequence>
<feature type="domain" description="HTH iclR-type" evidence="4">
    <location>
        <begin position="31"/>
        <end position="92"/>
    </location>
</feature>
<protein>
    <submittedName>
        <fullName evidence="6">Transcriptional regulator, IclR family</fullName>
    </submittedName>
</protein>
<gene>
    <name evidence="6" type="ORF">SAMN02745753_01390</name>
</gene>
<dbReference type="Gene3D" id="3.30.450.40">
    <property type="match status" value="1"/>
</dbReference>
<organism evidence="6 7">
    <name type="scientific">Marinomonas polaris DSM 16579</name>
    <dbReference type="NCBI Taxonomy" id="1122206"/>
    <lineage>
        <taxon>Bacteria</taxon>
        <taxon>Pseudomonadati</taxon>
        <taxon>Pseudomonadota</taxon>
        <taxon>Gammaproteobacteria</taxon>
        <taxon>Oceanospirillales</taxon>
        <taxon>Oceanospirillaceae</taxon>
        <taxon>Marinomonas</taxon>
    </lineage>
</organism>